<proteinExistence type="predicted"/>
<gene>
    <name evidence="1" type="ORF">NIES267_26080</name>
</gene>
<evidence type="ECO:0000313" key="2">
    <source>
        <dbReference type="Proteomes" id="UP000218418"/>
    </source>
</evidence>
<dbReference type="OrthoDB" id="9827609at2"/>
<keyword evidence="2" id="KW-1185">Reference proteome</keyword>
<name>A0A1Z4LPE0_9CYAN</name>
<dbReference type="Proteomes" id="UP000218418">
    <property type="component" value="Chromosome"/>
</dbReference>
<dbReference type="EMBL" id="AP018227">
    <property type="protein sequence ID" value="BAY83122.1"/>
    <property type="molecule type" value="Genomic_DNA"/>
</dbReference>
<sequence>MTDTANSYNHQFDNLNQQFQDSHQVNFTPIAPLVTWADKYGANTAYVELLGFPSSPNYERIEALDFIMIEDVWDNPRYCYFARIEEANLNLSLMGLSRENPTRIVTQERFLRGMPTPSTLGECVHLFKAKIITRILNGIKSSPRTRPNWNSPTRLATEQEIIDNLSLPEANHNYEIGVIA</sequence>
<organism evidence="1 2">
    <name type="scientific">Calothrix parasitica NIES-267</name>
    <dbReference type="NCBI Taxonomy" id="1973488"/>
    <lineage>
        <taxon>Bacteria</taxon>
        <taxon>Bacillati</taxon>
        <taxon>Cyanobacteriota</taxon>
        <taxon>Cyanophyceae</taxon>
        <taxon>Nostocales</taxon>
        <taxon>Calotrichaceae</taxon>
        <taxon>Calothrix</taxon>
    </lineage>
</organism>
<evidence type="ECO:0000313" key="1">
    <source>
        <dbReference type="EMBL" id="BAY83122.1"/>
    </source>
</evidence>
<dbReference type="AlphaFoldDB" id="A0A1Z4LPE0"/>
<protein>
    <submittedName>
        <fullName evidence="1">Uncharacterized protein</fullName>
    </submittedName>
</protein>
<accession>A0A1Z4LPE0</accession>
<reference evidence="1 2" key="1">
    <citation type="submission" date="2017-06" db="EMBL/GenBank/DDBJ databases">
        <title>Genome sequencing of cyanobaciteial culture collection at National Institute for Environmental Studies (NIES).</title>
        <authorList>
            <person name="Hirose Y."/>
            <person name="Shimura Y."/>
            <person name="Fujisawa T."/>
            <person name="Nakamura Y."/>
            <person name="Kawachi M."/>
        </authorList>
    </citation>
    <scope>NUCLEOTIDE SEQUENCE [LARGE SCALE GENOMIC DNA]</scope>
    <source>
        <strain evidence="1 2">NIES-267</strain>
    </source>
</reference>